<comment type="caution">
    <text evidence="2">The sequence shown here is derived from an EMBL/GenBank/DDBJ whole genome shotgun (WGS) entry which is preliminary data.</text>
</comment>
<proteinExistence type="predicted"/>
<feature type="transmembrane region" description="Helical" evidence="1">
    <location>
        <begin position="31"/>
        <end position="53"/>
    </location>
</feature>
<keyword evidence="1" id="KW-0812">Transmembrane</keyword>
<feature type="transmembrane region" description="Helical" evidence="1">
    <location>
        <begin position="230"/>
        <end position="254"/>
    </location>
</feature>
<keyword evidence="3" id="KW-1185">Reference proteome</keyword>
<dbReference type="AlphaFoldDB" id="A0A7W9SYA6"/>
<accession>A0A7W9SYA6</accession>
<dbReference type="PANTHER" id="PTHR34219">
    <property type="entry name" value="IRON-REGULATED INNER MEMBRANE PROTEIN-RELATED"/>
    <property type="match status" value="1"/>
</dbReference>
<evidence type="ECO:0000313" key="2">
    <source>
        <dbReference type="EMBL" id="MBB6057198.1"/>
    </source>
</evidence>
<dbReference type="RefSeq" id="WP_183402512.1">
    <property type="nucleotide sequence ID" value="NZ_JACHGG010000001.1"/>
</dbReference>
<reference evidence="2 3" key="1">
    <citation type="submission" date="2020-08" db="EMBL/GenBank/DDBJ databases">
        <title>Genomic Encyclopedia of Type Strains, Phase IV (KMG-IV): sequencing the most valuable type-strain genomes for metagenomic binning, comparative biology and taxonomic classification.</title>
        <authorList>
            <person name="Goeker M."/>
        </authorList>
    </citation>
    <scope>NUCLEOTIDE SEQUENCE [LARGE SCALE GENOMIC DNA]</scope>
    <source>
        <strain evidence="2 3">DSM 26718</strain>
    </source>
</reference>
<feature type="transmembrane region" description="Helical" evidence="1">
    <location>
        <begin position="274"/>
        <end position="299"/>
    </location>
</feature>
<organism evidence="2 3">
    <name type="scientific">Hymenobacter luteus</name>
    <dbReference type="NCBI Taxonomy" id="1411122"/>
    <lineage>
        <taxon>Bacteria</taxon>
        <taxon>Pseudomonadati</taxon>
        <taxon>Bacteroidota</taxon>
        <taxon>Cytophagia</taxon>
        <taxon>Cytophagales</taxon>
        <taxon>Hymenobacteraceae</taxon>
        <taxon>Hymenobacter</taxon>
    </lineage>
</organism>
<dbReference type="PANTHER" id="PTHR34219:SF3">
    <property type="entry name" value="BLL7967 PROTEIN"/>
    <property type="match status" value="1"/>
</dbReference>
<dbReference type="Proteomes" id="UP000532746">
    <property type="component" value="Unassembled WGS sequence"/>
</dbReference>
<keyword evidence="1" id="KW-1133">Transmembrane helix</keyword>
<gene>
    <name evidence="2" type="ORF">HNQ93_000028</name>
</gene>
<dbReference type="InterPro" id="IPR005625">
    <property type="entry name" value="PepSY-ass_TM"/>
</dbReference>
<name>A0A7W9SYA6_9BACT</name>
<feature type="transmembrane region" description="Helical" evidence="1">
    <location>
        <begin position="496"/>
        <end position="517"/>
    </location>
</feature>
<keyword evidence="1" id="KW-0472">Membrane</keyword>
<sequence>MQTTQQAAPAARAAGSVKRAVQRHMYRWHRIIGLLTVVPVILWTLSGLAHPLMSNWLRPKIARETLAPTPVVKPKVALRQVLKQNQITSLRRVRVVQWQGQPAYQVQLGTEAPTAVPRYFSAETGQPLPVSADRQYAEQLARYFTQDSTAQVSSAVRITGFDQEYKFVNRLLPVWRIALDRPDGLVVYVETAPARLATFNNASRSAFIRVFDLFHNWSWLELIGSNTFRVLTMLVLLGIIIASAVSGLVIYGFMWKKFRQPRNAQDRVGWLRKYHRQVGLAVALVTFTFAGSGAFHVYLKLHPDDRLRYQHAPAVPTPALAVDLTELPLAWESVQQVTLAELSGQVYYQIFLLPAEKPTGPVAGASTGQPVEAVRATPVTYYNAATGQLLPDGATQYAAFLANSFLRQAGGGATPAMSGKPTLVDHFEGEYGFINKRLPVMKVAYNTPQQTTLYVEPATGRLAARVENVARYEGLSFAFLHKYHAAGELGKNIRDIITMLAAAGVLAVSVLGLWLFIKMK</sequence>
<dbReference type="EMBL" id="JACHGG010000001">
    <property type="protein sequence ID" value="MBB6057198.1"/>
    <property type="molecule type" value="Genomic_DNA"/>
</dbReference>
<protein>
    <recommendedName>
        <fullName evidence="4">PepSY domain-containing protein</fullName>
    </recommendedName>
</protein>
<evidence type="ECO:0000313" key="3">
    <source>
        <dbReference type="Proteomes" id="UP000532746"/>
    </source>
</evidence>
<evidence type="ECO:0008006" key="4">
    <source>
        <dbReference type="Google" id="ProtNLM"/>
    </source>
</evidence>
<evidence type="ECO:0000256" key="1">
    <source>
        <dbReference type="SAM" id="Phobius"/>
    </source>
</evidence>